<organism evidence="1 2">
    <name type="scientific">Myriangium duriaei CBS 260.36</name>
    <dbReference type="NCBI Taxonomy" id="1168546"/>
    <lineage>
        <taxon>Eukaryota</taxon>
        <taxon>Fungi</taxon>
        <taxon>Dikarya</taxon>
        <taxon>Ascomycota</taxon>
        <taxon>Pezizomycotina</taxon>
        <taxon>Dothideomycetes</taxon>
        <taxon>Dothideomycetidae</taxon>
        <taxon>Myriangiales</taxon>
        <taxon>Myriangiaceae</taxon>
        <taxon>Myriangium</taxon>
    </lineage>
</organism>
<sequence>NVSNNTAAGFLLDTVYSSAALGNLLPPAGYTTSFTNALAAVQNANYRGYHELSTYDPSQCASICNSDSNCFGFNIYFQRNPSYVPNNNCINPPAATMIQCGFYGVFLNGSMTTNSASWQNNFAVVIAGSNGYNKNYAPTAVTDFTGPKALTGALGFGVSDYVAYSYFSSYDPASCASACLSMTASRRAITQVWYWLIGKTYVPCNSFNLFNLTINSVVQSYMCVLYSDAADTVDTPVTSLTLSGVSYNVSYSYAWDLYPADPG</sequence>
<dbReference type="OrthoDB" id="271448at2759"/>
<protein>
    <recommendedName>
        <fullName evidence="3">Apple domain-containing protein</fullName>
    </recommendedName>
</protein>
<dbReference type="PANTHER" id="PTHR36578">
    <property type="entry name" value="CHROMOSOME 15, WHOLE GENOME SHOTGUN SEQUENCE"/>
    <property type="match status" value="1"/>
</dbReference>
<evidence type="ECO:0008006" key="3">
    <source>
        <dbReference type="Google" id="ProtNLM"/>
    </source>
</evidence>
<comment type="caution">
    <text evidence="1">The sequence shown here is derived from an EMBL/GenBank/DDBJ whole genome shotgun (WGS) entry which is preliminary data.</text>
</comment>
<dbReference type="EMBL" id="ML996084">
    <property type="protein sequence ID" value="KAF2153624.1"/>
    <property type="molecule type" value="Genomic_DNA"/>
</dbReference>
<feature type="non-terminal residue" evidence="1">
    <location>
        <position position="1"/>
    </location>
</feature>
<accession>A0A9P4J2N3</accession>
<dbReference type="PANTHER" id="PTHR36578:SF1">
    <property type="entry name" value="APPLE DOMAIN-CONTAINING PROTEIN"/>
    <property type="match status" value="1"/>
</dbReference>
<proteinExistence type="predicted"/>
<keyword evidence="2" id="KW-1185">Reference proteome</keyword>
<feature type="non-terminal residue" evidence="1">
    <location>
        <position position="263"/>
    </location>
</feature>
<dbReference type="Proteomes" id="UP000799439">
    <property type="component" value="Unassembled WGS sequence"/>
</dbReference>
<dbReference type="AlphaFoldDB" id="A0A9P4J2N3"/>
<name>A0A9P4J2N3_9PEZI</name>
<gene>
    <name evidence="1" type="ORF">K461DRAFT_205881</name>
</gene>
<evidence type="ECO:0000313" key="1">
    <source>
        <dbReference type="EMBL" id="KAF2153624.1"/>
    </source>
</evidence>
<evidence type="ECO:0000313" key="2">
    <source>
        <dbReference type="Proteomes" id="UP000799439"/>
    </source>
</evidence>
<reference evidence="1" key="1">
    <citation type="journal article" date="2020" name="Stud. Mycol.">
        <title>101 Dothideomycetes genomes: a test case for predicting lifestyles and emergence of pathogens.</title>
        <authorList>
            <person name="Haridas S."/>
            <person name="Albert R."/>
            <person name="Binder M."/>
            <person name="Bloem J."/>
            <person name="Labutti K."/>
            <person name="Salamov A."/>
            <person name="Andreopoulos B."/>
            <person name="Baker S."/>
            <person name="Barry K."/>
            <person name="Bills G."/>
            <person name="Bluhm B."/>
            <person name="Cannon C."/>
            <person name="Castanera R."/>
            <person name="Culley D."/>
            <person name="Daum C."/>
            <person name="Ezra D."/>
            <person name="Gonzalez J."/>
            <person name="Henrissat B."/>
            <person name="Kuo A."/>
            <person name="Liang C."/>
            <person name="Lipzen A."/>
            <person name="Lutzoni F."/>
            <person name="Magnuson J."/>
            <person name="Mondo S."/>
            <person name="Nolan M."/>
            <person name="Ohm R."/>
            <person name="Pangilinan J."/>
            <person name="Park H.-J."/>
            <person name="Ramirez L."/>
            <person name="Alfaro M."/>
            <person name="Sun H."/>
            <person name="Tritt A."/>
            <person name="Yoshinaga Y."/>
            <person name="Zwiers L.-H."/>
            <person name="Turgeon B."/>
            <person name="Goodwin S."/>
            <person name="Spatafora J."/>
            <person name="Crous P."/>
            <person name="Grigoriev I."/>
        </authorList>
    </citation>
    <scope>NUCLEOTIDE SEQUENCE</scope>
    <source>
        <strain evidence="1">CBS 260.36</strain>
    </source>
</reference>